<feature type="compositionally biased region" description="Acidic residues" evidence="1">
    <location>
        <begin position="202"/>
        <end position="217"/>
    </location>
</feature>
<protein>
    <submittedName>
        <fullName evidence="2">Uncharacterized protein</fullName>
    </submittedName>
</protein>
<feature type="region of interest" description="Disordered" evidence="1">
    <location>
        <begin position="86"/>
        <end position="108"/>
    </location>
</feature>
<name>A0A0C3IEN3_PISTI</name>
<dbReference type="OrthoDB" id="2552978at2759"/>
<feature type="compositionally biased region" description="Basic and acidic residues" evidence="1">
    <location>
        <begin position="353"/>
        <end position="364"/>
    </location>
</feature>
<gene>
    <name evidence="2" type="ORF">M404DRAFT_1007450</name>
</gene>
<accession>A0A0C3IEN3</accession>
<feature type="region of interest" description="Disordered" evidence="1">
    <location>
        <begin position="202"/>
        <end position="221"/>
    </location>
</feature>
<reference evidence="3" key="2">
    <citation type="submission" date="2015-01" db="EMBL/GenBank/DDBJ databases">
        <title>Evolutionary Origins and Diversification of the Mycorrhizal Mutualists.</title>
        <authorList>
            <consortium name="DOE Joint Genome Institute"/>
            <consortium name="Mycorrhizal Genomics Consortium"/>
            <person name="Kohler A."/>
            <person name="Kuo A."/>
            <person name="Nagy L.G."/>
            <person name="Floudas D."/>
            <person name="Copeland A."/>
            <person name="Barry K.W."/>
            <person name="Cichocki N."/>
            <person name="Veneault-Fourrey C."/>
            <person name="LaButti K."/>
            <person name="Lindquist E.A."/>
            <person name="Lipzen A."/>
            <person name="Lundell T."/>
            <person name="Morin E."/>
            <person name="Murat C."/>
            <person name="Riley R."/>
            <person name="Ohm R."/>
            <person name="Sun H."/>
            <person name="Tunlid A."/>
            <person name="Henrissat B."/>
            <person name="Grigoriev I.V."/>
            <person name="Hibbett D.S."/>
            <person name="Martin F."/>
        </authorList>
    </citation>
    <scope>NUCLEOTIDE SEQUENCE [LARGE SCALE GENOMIC DNA]</scope>
    <source>
        <strain evidence="3">Marx 270</strain>
    </source>
</reference>
<dbReference type="InParanoid" id="A0A0C3IEN3"/>
<organism evidence="2 3">
    <name type="scientific">Pisolithus tinctorius Marx 270</name>
    <dbReference type="NCBI Taxonomy" id="870435"/>
    <lineage>
        <taxon>Eukaryota</taxon>
        <taxon>Fungi</taxon>
        <taxon>Dikarya</taxon>
        <taxon>Basidiomycota</taxon>
        <taxon>Agaricomycotina</taxon>
        <taxon>Agaricomycetes</taxon>
        <taxon>Agaricomycetidae</taxon>
        <taxon>Boletales</taxon>
        <taxon>Sclerodermatineae</taxon>
        <taxon>Pisolithaceae</taxon>
        <taxon>Pisolithus</taxon>
    </lineage>
</organism>
<feature type="region of interest" description="Disordered" evidence="1">
    <location>
        <begin position="272"/>
        <end position="372"/>
    </location>
</feature>
<feature type="compositionally biased region" description="Acidic residues" evidence="1">
    <location>
        <begin position="309"/>
        <end position="324"/>
    </location>
</feature>
<proteinExistence type="predicted"/>
<dbReference type="Proteomes" id="UP000054217">
    <property type="component" value="Unassembled WGS sequence"/>
</dbReference>
<dbReference type="HOGENOM" id="CLU_055486_0_0_1"/>
<evidence type="ECO:0000313" key="3">
    <source>
        <dbReference type="Proteomes" id="UP000054217"/>
    </source>
</evidence>
<dbReference type="STRING" id="870435.A0A0C3IEN3"/>
<evidence type="ECO:0000313" key="2">
    <source>
        <dbReference type="EMBL" id="KIN95487.1"/>
    </source>
</evidence>
<reference evidence="2 3" key="1">
    <citation type="submission" date="2014-04" db="EMBL/GenBank/DDBJ databases">
        <authorList>
            <consortium name="DOE Joint Genome Institute"/>
            <person name="Kuo A."/>
            <person name="Kohler A."/>
            <person name="Costa M.D."/>
            <person name="Nagy L.G."/>
            <person name="Floudas D."/>
            <person name="Copeland A."/>
            <person name="Barry K.W."/>
            <person name="Cichocki N."/>
            <person name="Veneault-Fourrey C."/>
            <person name="LaButti K."/>
            <person name="Lindquist E.A."/>
            <person name="Lipzen A."/>
            <person name="Lundell T."/>
            <person name="Morin E."/>
            <person name="Murat C."/>
            <person name="Sun H."/>
            <person name="Tunlid A."/>
            <person name="Henrissat B."/>
            <person name="Grigoriev I.V."/>
            <person name="Hibbett D.S."/>
            <person name="Martin F."/>
            <person name="Nordberg H.P."/>
            <person name="Cantor M.N."/>
            <person name="Hua S.X."/>
        </authorList>
    </citation>
    <scope>NUCLEOTIDE SEQUENCE [LARGE SCALE GENOMIC DNA]</scope>
    <source>
        <strain evidence="2 3">Marx 270</strain>
    </source>
</reference>
<feature type="compositionally biased region" description="Basic and acidic residues" evidence="1">
    <location>
        <begin position="272"/>
        <end position="286"/>
    </location>
</feature>
<sequence length="372" mass="41186">MHKRKHRRTHDQGTDKLHTHSTSIDDTAFATDFDPSLYIVAHEADIVSGPRAVAAALALECPEALPDGVDKTGAGSGLIPLEPQHTLVFDDDDDDGEGSNAKAPRKPRPSHLLVDRYDVRLLLDVLPTHNHPGPSLAAATARWPLSPSGWSDLPSDTEDTFFFSPEEAEDYRRDKRRKLIDHAREERIRAILARDRARGETTGEDLDVWGGSDEEPDEAQKELLRRTAGHVVSSPNPAQLEMRILANHGADRRFAFLRGRWSRAWKVAKELARQERRDADESKMADKPSGSSSLQGLVAGYGESGESGESGDDPSEGEVAEDEAQVNVSKSGVHEFGSTDSDEADRQKARRERAREWSVRRRAEQLSNEGQV</sequence>
<dbReference type="AlphaFoldDB" id="A0A0C3IEN3"/>
<evidence type="ECO:0000256" key="1">
    <source>
        <dbReference type="SAM" id="MobiDB-lite"/>
    </source>
</evidence>
<keyword evidence="3" id="KW-1185">Reference proteome</keyword>
<dbReference type="EMBL" id="KN832066">
    <property type="protein sequence ID" value="KIN95487.1"/>
    <property type="molecule type" value="Genomic_DNA"/>
</dbReference>